<feature type="transmembrane region" description="Helical" evidence="5">
    <location>
        <begin position="196"/>
        <end position="215"/>
    </location>
</feature>
<evidence type="ECO:0000256" key="1">
    <source>
        <dbReference type="ARBA" id="ARBA00004141"/>
    </source>
</evidence>
<proteinExistence type="predicted"/>
<feature type="transmembrane region" description="Helical" evidence="5">
    <location>
        <begin position="167"/>
        <end position="190"/>
    </location>
</feature>
<reference evidence="6 7" key="1">
    <citation type="submission" date="2018-06" db="EMBL/GenBank/DDBJ databases">
        <authorList>
            <consortium name="PulseNet: The National Subtyping Network for Foodborne Disease Surveillance"/>
            <person name="Tarr C.L."/>
            <person name="Trees E."/>
            <person name="Katz L.S."/>
            <person name="Carleton-Romer H.A."/>
            <person name="Stroika S."/>
            <person name="Kucerova Z."/>
            <person name="Roache K.F."/>
            <person name="Sabol A.L."/>
            <person name="Besser J."/>
            <person name="Gerner-Smidt P."/>
        </authorList>
    </citation>
    <scope>NUCLEOTIDE SEQUENCE [LARGE SCALE GENOMIC DNA]</scope>
    <source>
        <strain evidence="6 7">PNUSAC003104</strain>
    </source>
</reference>
<evidence type="ECO:0000256" key="4">
    <source>
        <dbReference type="ARBA" id="ARBA00023136"/>
    </source>
</evidence>
<keyword evidence="7" id="KW-1185">Reference proteome</keyword>
<name>A0A7U8B4G4_CAMUP</name>
<gene>
    <name evidence="6" type="ORF">CT510_08175</name>
</gene>
<comment type="caution">
    <text evidence="6">The sequence shown here is derived from an EMBL/GenBank/DDBJ whole genome shotgun (WGS) entry which is preliminary data.</text>
</comment>
<evidence type="ECO:0000256" key="5">
    <source>
        <dbReference type="SAM" id="Phobius"/>
    </source>
</evidence>
<keyword evidence="3 5" id="KW-1133">Transmembrane helix</keyword>
<feature type="transmembrane region" description="Helical" evidence="5">
    <location>
        <begin position="269"/>
        <end position="289"/>
    </location>
</feature>
<feature type="transmembrane region" description="Helical" evidence="5">
    <location>
        <begin position="227"/>
        <end position="249"/>
    </location>
</feature>
<organism evidence="6 7">
    <name type="scientific">Campylobacter upsaliensis</name>
    <dbReference type="NCBI Taxonomy" id="28080"/>
    <lineage>
        <taxon>Bacteria</taxon>
        <taxon>Pseudomonadati</taxon>
        <taxon>Campylobacterota</taxon>
        <taxon>Epsilonproteobacteria</taxon>
        <taxon>Campylobacterales</taxon>
        <taxon>Campylobacteraceae</taxon>
        <taxon>Campylobacter</taxon>
    </lineage>
</organism>
<keyword evidence="2 5" id="KW-0812">Transmembrane</keyword>
<dbReference type="GO" id="GO:0030255">
    <property type="term" value="P:protein secretion by the type IV secretion system"/>
    <property type="evidence" value="ECO:0007669"/>
    <property type="project" value="InterPro"/>
</dbReference>
<feature type="transmembrane region" description="Helical" evidence="5">
    <location>
        <begin position="45"/>
        <end position="61"/>
    </location>
</feature>
<sequence>MANTQGVSTLAETGWYNGIYQTLNEILQIASQGIFDGASALIHNNMSYTIIAVTIMVWLILRLKNGYPSKDEMFSAGKWLMIVLLIYAIFYSYANYKGFISLFMLPANWVRSIVATAMGFEGRAFIDIINEASDTINKMCKIINQQILKENDNANGALDSLAYAIDIVSFSFFWLYIALLYIALFGGLLIMTGSQFISALILTTAPIMIPFILYRSLRAYFFSWLKLFISYSLYAPIALIIISIVLKPINEFKENLGNAENYYKNLDENTFVLSISYMLIVIFGIYLMTKIPNWVSQIMGVQGLDGAGSGAGQAALSFAGKATAATGIGAVAGGVTSAIAGRGVLKGAIGGGLKGMTSSIPGSESAKKIWDTAKGFKEAKSSTTNGATAKAG</sequence>
<keyword evidence="4 5" id="KW-0472">Membrane</keyword>
<evidence type="ECO:0000313" key="7">
    <source>
        <dbReference type="Proteomes" id="UP000535305"/>
    </source>
</evidence>
<evidence type="ECO:0000256" key="3">
    <source>
        <dbReference type="ARBA" id="ARBA00022989"/>
    </source>
</evidence>
<dbReference type="AlphaFoldDB" id="A0A7U8B4G4"/>
<dbReference type="InterPro" id="IPR007688">
    <property type="entry name" value="Conjugal_tfr_TrbL/VirB6"/>
</dbReference>
<dbReference type="Pfam" id="PF04610">
    <property type="entry name" value="TrbL"/>
    <property type="match status" value="1"/>
</dbReference>
<accession>A0A7U8B4G4</accession>
<dbReference type="EMBL" id="AABVLA010000040">
    <property type="protein sequence ID" value="EAJ1622605.1"/>
    <property type="molecule type" value="Genomic_DNA"/>
</dbReference>
<dbReference type="GO" id="GO:0016020">
    <property type="term" value="C:membrane"/>
    <property type="evidence" value="ECO:0007669"/>
    <property type="project" value="UniProtKB-SubCell"/>
</dbReference>
<evidence type="ECO:0000313" key="6">
    <source>
        <dbReference type="EMBL" id="EAJ1622605.1"/>
    </source>
</evidence>
<protein>
    <submittedName>
        <fullName evidence="6">Type IV secretion system protein</fullName>
    </submittedName>
</protein>
<evidence type="ECO:0000256" key="2">
    <source>
        <dbReference type="ARBA" id="ARBA00022692"/>
    </source>
</evidence>
<feature type="transmembrane region" description="Helical" evidence="5">
    <location>
        <begin position="73"/>
        <end position="93"/>
    </location>
</feature>
<dbReference type="Proteomes" id="UP000535305">
    <property type="component" value="Unassembled WGS sequence"/>
</dbReference>
<comment type="subcellular location">
    <subcellularLocation>
        <location evidence="1">Membrane</location>
        <topology evidence="1">Multi-pass membrane protein</topology>
    </subcellularLocation>
</comment>